<evidence type="ECO:0000313" key="3">
    <source>
        <dbReference type="RefSeq" id="XP_052743047.1"/>
    </source>
</evidence>
<accession>A0ABM3LVF4</accession>
<protein>
    <submittedName>
        <fullName evidence="3">Uncharacterized protein LOC112056012 isoform X2</fullName>
    </submittedName>
</protein>
<sequence>MKWRVLCGARGAASVVAVAMFAALLCVAALAGLECTHIFSLEKDFSRLSDDAELAKHVQEVLSRLRTFKVAVHPRIRLFYRLLRRAVARYDRRTAASLYNPNTYRRQRNTQL</sequence>
<proteinExistence type="predicted"/>
<dbReference type="GeneID" id="112056012"/>
<name>A0ABM3LVF4_BICAN</name>
<organism evidence="2 3">
    <name type="scientific">Bicyclus anynana</name>
    <name type="common">Squinting bush brown butterfly</name>
    <dbReference type="NCBI Taxonomy" id="110368"/>
    <lineage>
        <taxon>Eukaryota</taxon>
        <taxon>Metazoa</taxon>
        <taxon>Ecdysozoa</taxon>
        <taxon>Arthropoda</taxon>
        <taxon>Hexapoda</taxon>
        <taxon>Insecta</taxon>
        <taxon>Pterygota</taxon>
        <taxon>Neoptera</taxon>
        <taxon>Endopterygota</taxon>
        <taxon>Lepidoptera</taxon>
        <taxon>Glossata</taxon>
        <taxon>Ditrysia</taxon>
        <taxon>Papilionoidea</taxon>
        <taxon>Nymphalidae</taxon>
        <taxon>Satyrinae</taxon>
        <taxon>Satyrini</taxon>
        <taxon>Mycalesina</taxon>
        <taxon>Bicyclus</taxon>
    </lineage>
</organism>
<keyword evidence="1" id="KW-0472">Membrane</keyword>
<gene>
    <name evidence="3" type="primary">LOC112056012</name>
</gene>
<evidence type="ECO:0000313" key="2">
    <source>
        <dbReference type="Proteomes" id="UP001652582"/>
    </source>
</evidence>
<dbReference type="Proteomes" id="UP001652582">
    <property type="component" value="Chromosome 18"/>
</dbReference>
<feature type="transmembrane region" description="Helical" evidence="1">
    <location>
        <begin position="12"/>
        <end position="33"/>
    </location>
</feature>
<reference evidence="3" key="1">
    <citation type="submission" date="2025-08" db="UniProtKB">
        <authorList>
            <consortium name="RefSeq"/>
        </authorList>
    </citation>
    <scope>IDENTIFICATION</scope>
</reference>
<keyword evidence="1" id="KW-0812">Transmembrane</keyword>
<keyword evidence="2" id="KW-1185">Reference proteome</keyword>
<dbReference type="RefSeq" id="XP_052743047.1">
    <property type="nucleotide sequence ID" value="XM_052887087.1"/>
</dbReference>
<keyword evidence="1" id="KW-1133">Transmembrane helix</keyword>
<evidence type="ECO:0000256" key="1">
    <source>
        <dbReference type="SAM" id="Phobius"/>
    </source>
</evidence>